<feature type="non-terminal residue" evidence="1">
    <location>
        <position position="1"/>
    </location>
</feature>
<accession>A0AAD9B870</accession>
<proteinExistence type="predicted"/>
<sequence length="72" mass="7958">KLSLGFKASSLLHKPKGEKKLAKLKEEVGFRLEVLLIGSKAAVASPEYTSLERGQHEPHIVGMAPSFRVCQW</sequence>
<comment type="caution">
    <text evidence="1">The sequence shown here is derived from an EMBL/GenBank/DDBJ whole genome shotgun (WGS) entry which is preliminary data.</text>
</comment>
<evidence type="ECO:0000313" key="1">
    <source>
        <dbReference type="EMBL" id="KAK1876458.1"/>
    </source>
</evidence>
<name>A0AAD9B870_DISEL</name>
<organism evidence="1 2">
    <name type="scientific">Dissostichus eleginoides</name>
    <name type="common">Patagonian toothfish</name>
    <name type="synonym">Dissostichus amissus</name>
    <dbReference type="NCBI Taxonomy" id="100907"/>
    <lineage>
        <taxon>Eukaryota</taxon>
        <taxon>Metazoa</taxon>
        <taxon>Chordata</taxon>
        <taxon>Craniata</taxon>
        <taxon>Vertebrata</taxon>
        <taxon>Euteleostomi</taxon>
        <taxon>Actinopterygii</taxon>
        <taxon>Neopterygii</taxon>
        <taxon>Teleostei</taxon>
        <taxon>Neoteleostei</taxon>
        <taxon>Acanthomorphata</taxon>
        <taxon>Eupercaria</taxon>
        <taxon>Perciformes</taxon>
        <taxon>Notothenioidei</taxon>
        <taxon>Nototheniidae</taxon>
        <taxon>Dissostichus</taxon>
    </lineage>
</organism>
<reference evidence="1" key="1">
    <citation type="submission" date="2023-04" db="EMBL/GenBank/DDBJ databases">
        <title>Chromosome-level genome of Chaenocephalus aceratus.</title>
        <authorList>
            <person name="Park H."/>
        </authorList>
    </citation>
    <scope>NUCLEOTIDE SEQUENCE</scope>
    <source>
        <strain evidence="1">DE</strain>
        <tissue evidence="1">Muscle</tissue>
    </source>
</reference>
<protein>
    <submittedName>
        <fullName evidence="1">Argininosuccinate lyase</fullName>
    </submittedName>
</protein>
<keyword evidence="2" id="KW-1185">Reference proteome</keyword>
<dbReference type="GO" id="GO:0016829">
    <property type="term" value="F:lyase activity"/>
    <property type="evidence" value="ECO:0007669"/>
    <property type="project" value="UniProtKB-KW"/>
</dbReference>
<gene>
    <name evidence="1" type="ORF">KUDE01_001781</name>
</gene>
<keyword evidence="1" id="KW-0456">Lyase</keyword>
<feature type="non-terminal residue" evidence="1">
    <location>
        <position position="72"/>
    </location>
</feature>
<evidence type="ECO:0000313" key="2">
    <source>
        <dbReference type="Proteomes" id="UP001228049"/>
    </source>
</evidence>
<dbReference type="Proteomes" id="UP001228049">
    <property type="component" value="Unassembled WGS sequence"/>
</dbReference>
<dbReference type="EMBL" id="JASDAP010000028">
    <property type="protein sequence ID" value="KAK1876458.1"/>
    <property type="molecule type" value="Genomic_DNA"/>
</dbReference>
<dbReference type="AlphaFoldDB" id="A0AAD9B870"/>